<gene>
    <name evidence="5" type="ORF">C7S18_00810</name>
</gene>
<dbReference type="Gene3D" id="2.60.40.10">
    <property type="entry name" value="Immunoglobulins"/>
    <property type="match status" value="2"/>
</dbReference>
<organism evidence="5 6">
    <name type="scientific">Ahniella affigens</name>
    <dbReference type="NCBI Taxonomy" id="2021234"/>
    <lineage>
        <taxon>Bacteria</taxon>
        <taxon>Pseudomonadati</taxon>
        <taxon>Pseudomonadota</taxon>
        <taxon>Gammaproteobacteria</taxon>
        <taxon>Lysobacterales</taxon>
        <taxon>Rhodanobacteraceae</taxon>
        <taxon>Ahniella</taxon>
    </lineage>
</organism>
<keyword evidence="1 4" id="KW-0732">Signal</keyword>
<evidence type="ECO:0000256" key="1">
    <source>
        <dbReference type="ARBA" id="ARBA00022729"/>
    </source>
</evidence>
<accession>A0A2P1PLV8</accession>
<dbReference type="InterPro" id="IPR013519">
    <property type="entry name" value="Int_alpha_beta-p"/>
</dbReference>
<dbReference type="InterPro" id="IPR011043">
    <property type="entry name" value="Gal_Oxase/kelch_b-propeller"/>
</dbReference>
<evidence type="ECO:0000256" key="2">
    <source>
        <dbReference type="ARBA" id="ARBA00022737"/>
    </source>
</evidence>
<evidence type="ECO:0000313" key="5">
    <source>
        <dbReference type="EMBL" id="AVP95827.1"/>
    </source>
</evidence>
<name>A0A2P1PLV8_9GAMM</name>
<evidence type="ECO:0000313" key="6">
    <source>
        <dbReference type="Proteomes" id="UP000241074"/>
    </source>
</evidence>
<reference evidence="5 6" key="1">
    <citation type="submission" date="2018-03" db="EMBL/GenBank/DDBJ databases">
        <title>Ahniella affigens gen. nov., sp. nov., a gammaproteobacterium isolated from sandy soil near a stream.</title>
        <authorList>
            <person name="Ko Y."/>
            <person name="Kim J.-H."/>
        </authorList>
    </citation>
    <scope>NUCLEOTIDE SEQUENCE [LARGE SCALE GENOMIC DNA]</scope>
    <source>
        <strain evidence="5 6">D13</strain>
    </source>
</reference>
<keyword evidence="3" id="KW-0325">Glycoprotein</keyword>
<dbReference type="Gene3D" id="2.130.10.130">
    <property type="entry name" value="Integrin alpha, N-terminal"/>
    <property type="match status" value="2"/>
</dbReference>
<dbReference type="SUPFAM" id="SSF50965">
    <property type="entry name" value="Galactose oxidase, central domain"/>
    <property type="match status" value="1"/>
</dbReference>
<dbReference type="SMART" id="SM00191">
    <property type="entry name" value="Int_alpha"/>
    <property type="match status" value="4"/>
</dbReference>
<dbReference type="KEGG" id="xba:C7S18_00810"/>
<keyword evidence="6" id="KW-1185">Reference proteome</keyword>
<protein>
    <recommendedName>
        <fullName evidence="7">DUF11 domain-containing protein</fullName>
    </recommendedName>
</protein>
<dbReference type="InterPro" id="IPR013783">
    <property type="entry name" value="Ig-like_fold"/>
</dbReference>
<dbReference type="AlphaFoldDB" id="A0A2P1PLV8"/>
<dbReference type="RefSeq" id="WP_106889756.1">
    <property type="nucleotide sequence ID" value="NZ_CP027860.1"/>
</dbReference>
<evidence type="ECO:0000256" key="3">
    <source>
        <dbReference type="ARBA" id="ARBA00023180"/>
    </source>
</evidence>
<dbReference type="OrthoDB" id="5956752at2"/>
<dbReference type="Proteomes" id="UP000241074">
    <property type="component" value="Chromosome"/>
</dbReference>
<dbReference type="Pfam" id="PF14312">
    <property type="entry name" value="FG-GAP_2"/>
    <property type="match status" value="2"/>
</dbReference>
<evidence type="ECO:0008006" key="7">
    <source>
        <dbReference type="Google" id="ProtNLM"/>
    </source>
</evidence>
<dbReference type="InterPro" id="IPR013517">
    <property type="entry name" value="FG-GAP"/>
</dbReference>
<reference evidence="5 6" key="2">
    <citation type="submission" date="2018-03" db="EMBL/GenBank/DDBJ databases">
        <authorList>
            <person name="Keele B.F."/>
        </authorList>
    </citation>
    <scope>NUCLEOTIDE SEQUENCE [LARGE SCALE GENOMIC DNA]</scope>
    <source>
        <strain evidence="5 6">D13</strain>
    </source>
</reference>
<sequence>MNRLPLIQLLLCLLLQSAYCVAQPAHLKGDATDPGLALNGGQFGAFSESANNPFELPTAKAMAPAGITRHPADEALDPQAADSWFGFSIASSDSHVVVGAPRMANTRGRAYIFRRFGADLVLEATLIPADGASDDWFGYAVAIDGDTVMVAANRDDFGLATEVGSVYVFERNGSNWPQVAKLFPANQMATSNFGFAVAIQGDEAFIGAISVGAPTYPGGVFRYRRQAGVWVETGLILPANTQNAQWFGYRLALQGNTLVVAAPLFDGGAPDVGRALVFERTNNVWSEVAELSDITSQNREWFGQGLAISGDRIAISAFDRTVFGVQAAGAAMIYERQNGVWTPQPVQTLTASPPVTADNFGISLAMDGPQLWVGMRAAMRPPAVWTYRMQAGQWQQTQVYSPPPPTDNFYGVFSESISVRPDALFVGAPRQRGISGLSQVGAVHRFVRTAIISTQNNGSGQILPNGPTEWPIGDLPTFIMAPDPGFHLVSVTGCDGVQSGLSYQVLVADDCTITATFGNDPPVAISLNVDGSHYESEPFNLSLSASDPEGAALSYRFDCDGDGGFEVGPQIDPTGICVLPHAGVYTAVAEVTDLGGLSATRSALVTALNSAPTITFGSPIAVQEDASFTVSTMATVPSTGEQVVLVQLDCNFDGVSFDVDMSGIPNTALLCPGFPLSGTQHIAARAQDSEGEWGLIANDNVTVSPVNDAPTFALIGNQSHGPGVIGTFEIIGFVHSVSTGPIDEQNQQIIAIQSDEVSDSNEVLTSVSIDLEGRLHYQLSGRAGTAVVAVRLTDNGGEPGQATSDAQQFSISNTAGTDLAVALVEGPGQIVPGGDFSMRLHVQNLGPNDATGQFQIPLITGLGNLTWNCQSVQNAVCQSPDQGVGAVDVALSLPAGGILEFELSGLVTASEGQNLSVQAGIEVIDTNQELNPVNNNAMATWPVVSALLFKNSFE</sequence>
<dbReference type="SUPFAM" id="SSF69318">
    <property type="entry name" value="Integrin alpha N-terminal domain"/>
    <property type="match status" value="1"/>
</dbReference>
<dbReference type="EMBL" id="CP027860">
    <property type="protein sequence ID" value="AVP95827.1"/>
    <property type="molecule type" value="Genomic_DNA"/>
</dbReference>
<dbReference type="PANTHER" id="PTHR36220:SF1">
    <property type="entry name" value="GAMMA TUBULIN COMPLEX COMPONENT C-TERMINAL DOMAIN-CONTAINING PROTEIN"/>
    <property type="match status" value="1"/>
</dbReference>
<dbReference type="PANTHER" id="PTHR36220">
    <property type="entry name" value="UNNAMED PRODUCT"/>
    <property type="match status" value="1"/>
</dbReference>
<feature type="signal peptide" evidence="4">
    <location>
        <begin position="1"/>
        <end position="22"/>
    </location>
</feature>
<proteinExistence type="predicted"/>
<feature type="chain" id="PRO_5015104721" description="DUF11 domain-containing protein" evidence="4">
    <location>
        <begin position="23"/>
        <end position="954"/>
    </location>
</feature>
<dbReference type="InterPro" id="IPR028994">
    <property type="entry name" value="Integrin_alpha_N"/>
</dbReference>
<keyword evidence="2" id="KW-0677">Repeat</keyword>
<dbReference type="PROSITE" id="PS51470">
    <property type="entry name" value="FG_GAP"/>
    <property type="match status" value="1"/>
</dbReference>
<evidence type="ECO:0000256" key="4">
    <source>
        <dbReference type="SAM" id="SignalP"/>
    </source>
</evidence>